<dbReference type="OrthoDB" id="124329at2759"/>
<keyword evidence="2" id="KW-1185">Reference proteome</keyword>
<organism evidence="1 2">
    <name type="scientific">Setomelanomma holmii</name>
    <dbReference type="NCBI Taxonomy" id="210430"/>
    <lineage>
        <taxon>Eukaryota</taxon>
        <taxon>Fungi</taxon>
        <taxon>Dikarya</taxon>
        <taxon>Ascomycota</taxon>
        <taxon>Pezizomycotina</taxon>
        <taxon>Dothideomycetes</taxon>
        <taxon>Pleosporomycetidae</taxon>
        <taxon>Pleosporales</taxon>
        <taxon>Pleosporineae</taxon>
        <taxon>Phaeosphaeriaceae</taxon>
        <taxon>Setomelanomma</taxon>
    </lineage>
</organism>
<protein>
    <submittedName>
        <fullName evidence="1">Uncharacterized protein</fullName>
    </submittedName>
</protein>
<comment type="caution">
    <text evidence="1">The sequence shown here is derived from an EMBL/GenBank/DDBJ whole genome shotgun (WGS) entry which is preliminary data.</text>
</comment>
<dbReference type="EMBL" id="ML978205">
    <property type="protein sequence ID" value="KAF2029091.1"/>
    <property type="molecule type" value="Genomic_DNA"/>
</dbReference>
<dbReference type="Proteomes" id="UP000799777">
    <property type="component" value="Unassembled WGS sequence"/>
</dbReference>
<evidence type="ECO:0000313" key="2">
    <source>
        <dbReference type="Proteomes" id="UP000799777"/>
    </source>
</evidence>
<gene>
    <name evidence="1" type="ORF">EK21DRAFT_90146</name>
</gene>
<dbReference type="AlphaFoldDB" id="A0A9P4H9I5"/>
<sequence>MLKLTGSLQRASRPWMLQSYRQSRRSGLHTLEVTSQTSTVQTTHVRRHNHELKNLDGAYFPVNFSLVYPNDDDGVLHLFSLIVSKYGFQWLERLQTQDVQWVRGANAAATAVVDGIKHGNSSRVLTFTAPSFSPEAPTFVTRQPEAPEQFVSWGPAAWYLRDNQGS</sequence>
<name>A0A9P4H9I5_9PLEO</name>
<evidence type="ECO:0000313" key="1">
    <source>
        <dbReference type="EMBL" id="KAF2029091.1"/>
    </source>
</evidence>
<reference evidence="1" key="1">
    <citation type="journal article" date="2020" name="Stud. Mycol.">
        <title>101 Dothideomycetes genomes: a test case for predicting lifestyles and emergence of pathogens.</title>
        <authorList>
            <person name="Haridas S."/>
            <person name="Albert R."/>
            <person name="Binder M."/>
            <person name="Bloem J."/>
            <person name="Labutti K."/>
            <person name="Salamov A."/>
            <person name="Andreopoulos B."/>
            <person name="Baker S."/>
            <person name="Barry K."/>
            <person name="Bills G."/>
            <person name="Bluhm B."/>
            <person name="Cannon C."/>
            <person name="Castanera R."/>
            <person name="Culley D."/>
            <person name="Daum C."/>
            <person name="Ezra D."/>
            <person name="Gonzalez J."/>
            <person name="Henrissat B."/>
            <person name="Kuo A."/>
            <person name="Liang C."/>
            <person name="Lipzen A."/>
            <person name="Lutzoni F."/>
            <person name="Magnuson J."/>
            <person name="Mondo S."/>
            <person name="Nolan M."/>
            <person name="Ohm R."/>
            <person name="Pangilinan J."/>
            <person name="Park H.-J."/>
            <person name="Ramirez L."/>
            <person name="Alfaro M."/>
            <person name="Sun H."/>
            <person name="Tritt A."/>
            <person name="Yoshinaga Y."/>
            <person name="Zwiers L.-H."/>
            <person name="Turgeon B."/>
            <person name="Goodwin S."/>
            <person name="Spatafora J."/>
            <person name="Crous P."/>
            <person name="Grigoriev I."/>
        </authorList>
    </citation>
    <scope>NUCLEOTIDE SEQUENCE</scope>
    <source>
        <strain evidence="1">CBS 110217</strain>
    </source>
</reference>
<proteinExistence type="predicted"/>
<accession>A0A9P4H9I5</accession>